<dbReference type="Ensembl" id="ENSRFET00010015447.1">
    <property type="protein sequence ID" value="ENSRFEP00010014127.1"/>
    <property type="gene ID" value="ENSRFEG00010009581.1"/>
</dbReference>
<name>A0A671EUZ0_RHIFE</name>
<reference evidence="2 3" key="2">
    <citation type="journal article" date="2018" name="Annu Rev Anim Biosci">
        <title>Bat Biology, Genomes, and the Bat1K Project: To Generate Chromosome-Level Genomes for All Living Bat Species.</title>
        <authorList>
            <person name="Teeling E.C."/>
            <person name="Vernes S.C."/>
            <person name="Davalos L.M."/>
            <person name="Ray D.A."/>
            <person name="Gilbert M.T.P."/>
            <person name="Myers E."/>
        </authorList>
    </citation>
    <scope>NUCLEOTIDE SEQUENCE</scope>
</reference>
<reference evidence="2" key="5">
    <citation type="submission" date="2025-09" db="UniProtKB">
        <authorList>
            <consortium name="Ensembl"/>
        </authorList>
    </citation>
    <scope>IDENTIFICATION</scope>
</reference>
<evidence type="ECO:0000256" key="1">
    <source>
        <dbReference type="SAM" id="MobiDB-lite"/>
    </source>
</evidence>
<evidence type="ECO:0000313" key="2">
    <source>
        <dbReference type="Ensembl" id="ENSRFEP00010014127.1"/>
    </source>
</evidence>
<dbReference type="AlphaFoldDB" id="A0A671EUZ0"/>
<reference evidence="2" key="4">
    <citation type="submission" date="2025-08" db="UniProtKB">
        <authorList>
            <consortium name="Ensembl"/>
        </authorList>
    </citation>
    <scope>IDENTIFICATION</scope>
</reference>
<dbReference type="GeneTree" id="ENSGT00900000143336"/>
<evidence type="ECO:0000313" key="3">
    <source>
        <dbReference type="Proteomes" id="UP000472240"/>
    </source>
</evidence>
<organism evidence="2 3">
    <name type="scientific">Rhinolophus ferrumequinum</name>
    <name type="common">Greater horseshoe bat</name>
    <dbReference type="NCBI Taxonomy" id="59479"/>
    <lineage>
        <taxon>Eukaryota</taxon>
        <taxon>Metazoa</taxon>
        <taxon>Chordata</taxon>
        <taxon>Craniata</taxon>
        <taxon>Vertebrata</taxon>
        <taxon>Euteleostomi</taxon>
        <taxon>Mammalia</taxon>
        <taxon>Eutheria</taxon>
        <taxon>Laurasiatheria</taxon>
        <taxon>Chiroptera</taxon>
        <taxon>Yinpterochiroptera</taxon>
        <taxon>Rhinolophoidea</taxon>
        <taxon>Rhinolophidae</taxon>
        <taxon>Rhinolophinae</taxon>
        <taxon>Rhinolophus</taxon>
    </lineage>
</organism>
<accession>A0A671EUZ0</accession>
<keyword evidence="3" id="KW-1185">Reference proteome</keyword>
<reference evidence="3" key="3">
    <citation type="submission" date="2018-12" db="EMBL/GenBank/DDBJ databases">
        <title>G10K-VGP greater horseshoe bat female genome, primary haplotype.</title>
        <authorList>
            <person name="Teeling E."/>
            <person name="Myers G."/>
            <person name="Vernes S."/>
            <person name="Pippel M."/>
            <person name="Winkler S."/>
            <person name="Fedrigo O."/>
            <person name="Rhie A."/>
            <person name="Koren S."/>
            <person name="Phillippy A."/>
            <person name="Lewin H."/>
            <person name="Damas J."/>
            <person name="Howe K."/>
            <person name="Mountcastle J."/>
            <person name="Jarvis E.D."/>
        </authorList>
    </citation>
    <scope>NUCLEOTIDE SEQUENCE [LARGE SCALE GENOMIC DNA]</scope>
</reference>
<dbReference type="Proteomes" id="UP000472240">
    <property type="component" value="Chromosome 1"/>
</dbReference>
<reference evidence="2 3" key="1">
    <citation type="journal article" date="2015" name="Annu Rev Anim Biosci">
        <title>The Genome 10K Project: a way forward.</title>
        <authorList>
            <person name="Koepfli K.P."/>
            <person name="Paten B."/>
            <person name="O'Brien S.J."/>
            <person name="Koepfli K.P."/>
            <person name="Paten B."/>
            <person name="Antunes A."/>
            <person name="Belov K."/>
            <person name="Bustamante C."/>
            <person name="Castoe T.A."/>
            <person name="Clawson H."/>
            <person name="Crawford A.J."/>
            <person name="Diekhans M."/>
            <person name="Distel D."/>
            <person name="Durbin R."/>
            <person name="Earl D."/>
            <person name="Fujita M.K."/>
            <person name="Gamble T."/>
            <person name="Georges A."/>
            <person name="Gemmell N."/>
            <person name="Gilbert M.T."/>
            <person name="Graves J.M."/>
            <person name="Green R.E."/>
            <person name="Hickey G."/>
            <person name="Jarvis E.D."/>
            <person name="Johnson W."/>
            <person name="Komissarov A."/>
            <person name="Korf I."/>
            <person name="Kuhn R."/>
            <person name="Larkin D.M."/>
            <person name="Lewin H."/>
            <person name="Lopez J.V."/>
            <person name="Ma J."/>
            <person name="Marques-Bonet T."/>
            <person name="Miller W."/>
            <person name="Murphy R."/>
            <person name="Pevzner P."/>
            <person name="Shapiro B."/>
            <person name="Steiner C."/>
            <person name="Tamazian G."/>
            <person name="Venkatesh B."/>
            <person name="Wang J."/>
            <person name="Wayne R."/>
            <person name="Wiley E."/>
            <person name="Yang H."/>
            <person name="Zhang G."/>
            <person name="Haussler D."/>
            <person name="Ryder O."/>
            <person name="O'Brien S.J."/>
        </authorList>
    </citation>
    <scope>NUCLEOTIDE SEQUENCE</scope>
</reference>
<dbReference type="InParanoid" id="A0A671EUZ0"/>
<feature type="region of interest" description="Disordered" evidence="1">
    <location>
        <begin position="1"/>
        <end position="31"/>
    </location>
</feature>
<protein>
    <submittedName>
        <fullName evidence="2">Uncharacterized protein</fullName>
    </submittedName>
</protein>
<proteinExistence type="predicted"/>
<sequence>MPSEATETQELTQHQAETGSGTESDSDETVPELQGLLGSLPRNLSISSLSSQNQMSTTAQLQIPTQFWGKARLRIYLNKHS</sequence>
<feature type="compositionally biased region" description="Polar residues" evidence="1">
    <location>
        <begin position="1"/>
        <end position="23"/>
    </location>
</feature>